<dbReference type="InterPro" id="IPR050390">
    <property type="entry name" value="C5-Methyltransferase"/>
</dbReference>
<accession>A0ABS6PIS5</accession>
<evidence type="ECO:0000256" key="3">
    <source>
        <dbReference type="ARBA" id="ARBA00022679"/>
    </source>
</evidence>
<feature type="active site" evidence="5">
    <location>
        <position position="157"/>
    </location>
</feature>
<name>A0ABS6PIS5_9PSED</name>
<dbReference type="PANTHER" id="PTHR10629:SF52">
    <property type="entry name" value="DNA (CYTOSINE-5)-METHYLTRANSFERASE 1"/>
    <property type="match status" value="1"/>
</dbReference>
<keyword evidence="3 5" id="KW-0808">Transferase</keyword>
<evidence type="ECO:0000313" key="6">
    <source>
        <dbReference type="EMBL" id="MBV4460394.1"/>
    </source>
</evidence>
<comment type="similarity">
    <text evidence="5">Belongs to the class I-like SAM-binding methyltransferase superfamily. C5-methyltransferase family.</text>
</comment>
<dbReference type="PROSITE" id="PS00094">
    <property type="entry name" value="C5_MTASE_1"/>
    <property type="match status" value="1"/>
</dbReference>
<evidence type="ECO:0000256" key="1">
    <source>
        <dbReference type="ARBA" id="ARBA00011975"/>
    </source>
</evidence>
<organism evidence="6 7">
    <name type="scientific">Pseudomonas ekonensis</name>
    <dbReference type="NCBI Taxonomy" id="2842353"/>
    <lineage>
        <taxon>Bacteria</taxon>
        <taxon>Pseudomonadati</taxon>
        <taxon>Pseudomonadota</taxon>
        <taxon>Gammaproteobacteria</taxon>
        <taxon>Pseudomonadales</taxon>
        <taxon>Pseudomonadaceae</taxon>
        <taxon>Pseudomonas</taxon>
    </lineage>
</organism>
<dbReference type="Proteomes" id="UP000765224">
    <property type="component" value="Unassembled WGS sequence"/>
</dbReference>
<dbReference type="PANTHER" id="PTHR10629">
    <property type="entry name" value="CYTOSINE-SPECIFIC METHYLTRANSFERASE"/>
    <property type="match status" value="1"/>
</dbReference>
<dbReference type="Pfam" id="PF00145">
    <property type="entry name" value="DNA_methylase"/>
    <property type="match status" value="1"/>
</dbReference>
<dbReference type="GO" id="GO:0032259">
    <property type="term" value="P:methylation"/>
    <property type="evidence" value="ECO:0007669"/>
    <property type="project" value="UniProtKB-KW"/>
</dbReference>
<keyword evidence="7" id="KW-1185">Reference proteome</keyword>
<keyword evidence="4 5" id="KW-0949">S-adenosyl-L-methionine</keyword>
<reference evidence="6 7" key="1">
    <citation type="submission" date="2021-06" db="EMBL/GenBank/DDBJ databases">
        <title>Updating the genus Pseudomonas: Description of 43 new species and partition of the Pseudomonas putida group.</title>
        <authorList>
            <person name="Girard L."/>
            <person name="Lood C."/>
            <person name="Vandamme P."/>
            <person name="Rokni-Zadeh H."/>
            <person name="Van Noort V."/>
            <person name="Hofte M."/>
            <person name="Lavigne R."/>
            <person name="De Mot R."/>
        </authorList>
    </citation>
    <scope>NUCLEOTIDE SEQUENCE [LARGE SCALE GENOMIC DNA]</scope>
    <source>
        <strain evidence="6 7">COR58</strain>
    </source>
</reference>
<protein>
    <recommendedName>
        <fullName evidence="1">DNA (cytosine-5-)-methyltransferase</fullName>
        <ecNumber evidence="1">2.1.1.37</ecNumber>
    </recommendedName>
</protein>
<evidence type="ECO:0000256" key="2">
    <source>
        <dbReference type="ARBA" id="ARBA00022603"/>
    </source>
</evidence>
<evidence type="ECO:0000256" key="4">
    <source>
        <dbReference type="ARBA" id="ARBA00022691"/>
    </source>
</evidence>
<dbReference type="EC" id="2.1.1.37" evidence="1"/>
<proteinExistence type="inferred from homology"/>
<comment type="caution">
    <text evidence="6">The sequence shown here is derived from an EMBL/GenBank/DDBJ whole genome shotgun (WGS) entry which is preliminary data.</text>
</comment>
<dbReference type="InterPro" id="IPR018117">
    <property type="entry name" value="C5_DNA_meth_AS"/>
</dbReference>
<dbReference type="NCBIfam" id="TIGR00675">
    <property type="entry name" value="dcm"/>
    <property type="match status" value="1"/>
</dbReference>
<dbReference type="GO" id="GO:0008168">
    <property type="term" value="F:methyltransferase activity"/>
    <property type="evidence" value="ECO:0007669"/>
    <property type="project" value="UniProtKB-KW"/>
</dbReference>
<dbReference type="InterPro" id="IPR001525">
    <property type="entry name" value="C5_MeTfrase"/>
</dbReference>
<dbReference type="PROSITE" id="PS51679">
    <property type="entry name" value="SAM_MT_C5"/>
    <property type="match status" value="1"/>
</dbReference>
<evidence type="ECO:0000256" key="5">
    <source>
        <dbReference type="PROSITE-ProRule" id="PRU01016"/>
    </source>
</evidence>
<sequence>MKPAMSTHISIADAAVLLNVSTQRVRTLCRCGELQSEKIGNAWIVEQASLKNYGLRTAHMIAQDHPAYAVQTSSDSRKPIALSFFSGAMGLDLGLEKAGFDIRLACESNKHCRQTIALNRPNTALLGDINDCTAERVLEAAQVRAEDVDLIVGGPPCQAFSTAGKRKAFNDDRGNAFLKYIDLALEIRPRFIVIENVRGLLSCPMDHRPHNQRGSEFPDLSLDEMKGGALNFVISVLKRAGYTCTFNLYNSANFGTPQIRERVIIICSRDGKEAPFLTPTHSEDGSHGLPVWNKLRGALQGIGQHTHLNFPEKRLKYYRMLKAGQNWRSLTPELQQEALGKSYFSGGGKTGFLRRLHWDKPSPTLVTHPAMPATDLAHPEEDRPLSIQEYKRIQEFPDDWQLAGPLIEQYKQVGNAVPVSLGHAVGRLIRQLLAGTDSVPPQNFPFSRYQATSHTEWLNLFEQQKQKHQFNLELA</sequence>
<dbReference type="PROSITE" id="PS00095">
    <property type="entry name" value="C5_MTASE_2"/>
    <property type="match status" value="1"/>
</dbReference>
<dbReference type="EMBL" id="JAHSTS010000002">
    <property type="protein sequence ID" value="MBV4460394.1"/>
    <property type="molecule type" value="Genomic_DNA"/>
</dbReference>
<dbReference type="InterPro" id="IPR031303">
    <property type="entry name" value="C5_meth_CS"/>
</dbReference>
<evidence type="ECO:0000313" key="7">
    <source>
        <dbReference type="Proteomes" id="UP000765224"/>
    </source>
</evidence>
<gene>
    <name evidence="6" type="ORF">KVG96_20755</name>
</gene>
<keyword evidence="2 5" id="KW-0489">Methyltransferase</keyword>